<reference evidence="1 2" key="1">
    <citation type="submission" date="2008-02" db="EMBL/GenBank/DDBJ databases">
        <title>Complete sequence of Shewanella woodyi ATCC 51908.</title>
        <authorList>
            <consortium name="US DOE Joint Genome Institute"/>
            <person name="Copeland A."/>
            <person name="Lucas S."/>
            <person name="Lapidus A."/>
            <person name="Glavina del Rio T."/>
            <person name="Dalin E."/>
            <person name="Tice H."/>
            <person name="Bruce D."/>
            <person name="Goodwin L."/>
            <person name="Pitluck S."/>
            <person name="Sims D."/>
            <person name="Brettin T."/>
            <person name="Detter J.C."/>
            <person name="Han C."/>
            <person name="Kuske C.R."/>
            <person name="Schmutz J."/>
            <person name="Larimer F."/>
            <person name="Land M."/>
            <person name="Hauser L."/>
            <person name="Kyrpides N."/>
            <person name="Lykidis A."/>
            <person name="Zhao J.-S."/>
            <person name="Richardson P."/>
        </authorList>
    </citation>
    <scope>NUCLEOTIDE SEQUENCE [LARGE SCALE GENOMIC DNA]</scope>
    <source>
        <strain evidence="2">ATCC 51908 / MS32</strain>
    </source>
</reference>
<dbReference type="Proteomes" id="UP000002168">
    <property type="component" value="Chromosome"/>
</dbReference>
<proteinExistence type="predicted"/>
<gene>
    <name evidence="1" type="ordered locus">Swoo_4019</name>
</gene>
<name>B1KGD8_SHEWM</name>
<dbReference type="HOGENOM" id="CLU_1453485_0_0_6"/>
<sequence>MNIIDIKLTNGFDRSVVEDLVFFSLLPFKNYSQETLVSFFIECMSSMDLNIATLHVLQIENKPTAFAFILDAFEGQNDSAPHLHVLSVFPSKQKLNIGSEFLQCVIAKNNFTGLTLECDENTIPFFAKNNFTKRDVTLECGQYSMFYGDAEKKDRFKRPQVEGEALEKYLNDYYACSQRLEEKGHI</sequence>
<evidence type="ECO:0000313" key="2">
    <source>
        <dbReference type="Proteomes" id="UP000002168"/>
    </source>
</evidence>
<keyword evidence="2" id="KW-1185">Reference proteome</keyword>
<dbReference type="KEGG" id="swd:Swoo_4019"/>
<dbReference type="RefSeq" id="WP_012326604.1">
    <property type="nucleotide sequence ID" value="NC_010506.1"/>
</dbReference>
<accession>B1KGD8</accession>
<protein>
    <recommendedName>
        <fullName evidence="3">N-acetyltransferase domain-containing protein</fullName>
    </recommendedName>
</protein>
<evidence type="ECO:0008006" key="3">
    <source>
        <dbReference type="Google" id="ProtNLM"/>
    </source>
</evidence>
<dbReference type="SUPFAM" id="SSF55729">
    <property type="entry name" value="Acyl-CoA N-acyltransferases (Nat)"/>
    <property type="match status" value="1"/>
</dbReference>
<dbReference type="EMBL" id="CP000961">
    <property type="protein sequence ID" value="ACA88275.1"/>
    <property type="molecule type" value="Genomic_DNA"/>
</dbReference>
<dbReference type="Gene3D" id="3.40.630.30">
    <property type="match status" value="1"/>
</dbReference>
<dbReference type="AlphaFoldDB" id="B1KGD8"/>
<dbReference type="STRING" id="392500.Swoo_4019"/>
<organism evidence="1 2">
    <name type="scientific">Shewanella woodyi (strain ATCC 51908 / MS32)</name>
    <dbReference type="NCBI Taxonomy" id="392500"/>
    <lineage>
        <taxon>Bacteria</taxon>
        <taxon>Pseudomonadati</taxon>
        <taxon>Pseudomonadota</taxon>
        <taxon>Gammaproteobacteria</taxon>
        <taxon>Alteromonadales</taxon>
        <taxon>Shewanellaceae</taxon>
        <taxon>Shewanella</taxon>
    </lineage>
</organism>
<evidence type="ECO:0000313" key="1">
    <source>
        <dbReference type="EMBL" id="ACA88275.1"/>
    </source>
</evidence>
<dbReference type="InterPro" id="IPR016181">
    <property type="entry name" value="Acyl_CoA_acyltransferase"/>
</dbReference>